<comment type="caution">
    <text evidence="2">The sequence shown here is derived from an EMBL/GenBank/DDBJ whole genome shotgun (WGS) entry which is preliminary data.</text>
</comment>
<reference evidence="2 3" key="1">
    <citation type="submission" date="2019-03" db="EMBL/GenBank/DDBJ databases">
        <title>Rhodosporidium diobovatum UCD-FST 08-225 genome sequencing, assembly, and annotation.</title>
        <authorList>
            <person name="Fakankun I.U."/>
            <person name="Fristensky B."/>
            <person name="Levin D.B."/>
        </authorList>
    </citation>
    <scope>NUCLEOTIDE SEQUENCE [LARGE SCALE GENOMIC DNA]</scope>
    <source>
        <strain evidence="2 3">UCD-FST 08-225</strain>
    </source>
</reference>
<evidence type="ECO:0000256" key="1">
    <source>
        <dbReference type="SAM" id="MobiDB-lite"/>
    </source>
</evidence>
<keyword evidence="3" id="KW-1185">Reference proteome</keyword>
<gene>
    <name evidence="2" type="ORF">DMC30DRAFT_403150</name>
</gene>
<feature type="region of interest" description="Disordered" evidence="1">
    <location>
        <begin position="1"/>
        <end position="31"/>
    </location>
</feature>
<feature type="compositionally biased region" description="Polar residues" evidence="1">
    <location>
        <begin position="1"/>
        <end position="11"/>
    </location>
</feature>
<dbReference type="EMBL" id="SOZI01000139">
    <property type="protein sequence ID" value="TNY18422.1"/>
    <property type="molecule type" value="Genomic_DNA"/>
</dbReference>
<dbReference type="Proteomes" id="UP000311382">
    <property type="component" value="Unassembled WGS sequence"/>
</dbReference>
<protein>
    <submittedName>
        <fullName evidence="2">Uncharacterized protein</fullName>
    </submittedName>
</protein>
<accession>A0A5C5FQ17</accession>
<dbReference type="AlphaFoldDB" id="A0A5C5FQ17"/>
<sequence length="202" mass="20784">MASTTSTSSSDVFPPYPLHSDNAPPYPLRPTADASSYFSTLPERSSSFSSSSTVTPSDLDLDELLSSCSSWPSPRTPLDPYALLCLKDNYPPVPYPPPAPAPSSLGLGGAGIDPRWMDACALNVPPLELSALALYSWPDEGVAPPLCTGADVGAGVGVGVAAGSEPAVKAHEVGDVMLTLPLEPAFAGEWTATGAVRGRGPM</sequence>
<proteinExistence type="predicted"/>
<organism evidence="2 3">
    <name type="scientific">Rhodotorula diobovata</name>
    <dbReference type="NCBI Taxonomy" id="5288"/>
    <lineage>
        <taxon>Eukaryota</taxon>
        <taxon>Fungi</taxon>
        <taxon>Dikarya</taxon>
        <taxon>Basidiomycota</taxon>
        <taxon>Pucciniomycotina</taxon>
        <taxon>Microbotryomycetes</taxon>
        <taxon>Sporidiobolales</taxon>
        <taxon>Sporidiobolaceae</taxon>
        <taxon>Rhodotorula</taxon>
    </lineage>
</organism>
<evidence type="ECO:0000313" key="2">
    <source>
        <dbReference type="EMBL" id="TNY18422.1"/>
    </source>
</evidence>
<name>A0A5C5FQ17_9BASI</name>
<evidence type="ECO:0000313" key="3">
    <source>
        <dbReference type="Proteomes" id="UP000311382"/>
    </source>
</evidence>